<protein>
    <submittedName>
        <fullName evidence="1">Uncharacterized protein</fullName>
    </submittedName>
</protein>
<accession>A0A1H4AP30</accession>
<sequence>MPKAPVPDGWLKVGRREYEHRTVEVEAKFQPTPERDGNFEVWLVDEEAEESTRVENVQPNETDARELAKDVMETFSAAFDDAVADADGDEAIATAIERAAAEHRA</sequence>
<gene>
    <name evidence="1" type="ORF">SAMN04488065_2871</name>
</gene>
<proteinExistence type="predicted"/>
<dbReference type="AlphaFoldDB" id="A0A1H4AP30"/>
<keyword evidence="2" id="KW-1185">Reference proteome</keyword>
<dbReference type="STRING" id="555874.SAMN04488065_2871"/>
<organism evidence="1 2">
    <name type="scientific">Haloplanus vescus</name>
    <dbReference type="NCBI Taxonomy" id="555874"/>
    <lineage>
        <taxon>Archaea</taxon>
        <taxon>Methanobacteriati</taxon>
        <taxon>Methanobacteriota</taxon>
        <taxon>Stenosarchaea group</taxon>
        <taxon>Halobacteria</taxon>
        <taxon>Halobacteriales</taxon>
        <taxon>Haloferacaceae</taxon>
        <taxon>Haloplanus</taxon>
    </lineage>
</organism>
<dbReference type="OrthoDB" id="305635at2157"/>
<dbReference type="EMBL" id="FNQT01000007">
    <property type="protein sequence ID" value="SEA37670.1"/>
    <property type="molecule type" value="Genomic_DNA"/>
</dbReference>
<name>A0A1H4AP30_9EURY</name>
<dbReference type="RefSeq" id="WP_092635987.1">
    <property type="nucleotide sequence ID" value="NZ_FNQT01000007.1"/>
</dbReference>
<dbReference type="Proteomes" id="UP000236755">
    <property type="component" value="Unassembled WGS sequence"/>
</dbReference>
<reference evidence="1 2" key="1">
    <citation type="submission" date="2016-10" db="EMBL/GenBank/DDBJ databases">
        <authorList>
            <person name="de Groot N.N."/>
        </authorList>
    </citation>
    <scope>NUCLEOTIDE SEQUENCE [LARGE SCALE GENOMIC DNA]</scope>
    <source>
        <strain evidence="1 2">CGMCC 1.8712</strain>
    </source>
</reference>
<evidence type="ECO:0000313" key="1">
    <source>
        <dbReference type="EMBL" id="SEA37670.1"/>
    </source>
</evidence>
<evidence type="ECO:0000313" key="2">
    <source>
        <dbReference type="Proteomes" id="UP000236755"/>
    </source>
</evidence>